<dbReference type="Gene3D" id="3.40.30.10">
    <property type="entry name" value="Glutaredoxin"/>
    <property type="match status" value="1"/>
</dbReference>
<organism evidence="4">
    <name type="scientific">marine sediment metagenome</name>
    <dbReference type="NCBI Taxonomy" id="412755"/>
    <lineage>
        <taxon>unclassified sequences</taxon>
        <taxon>metagenomes</taxon>
        <taxon>ecological metagenomes</taxon>
    </lineage>
</organism>
<dbReference type="SUPFAM" id="SSF52833">
    <property type="entry name" value="Thioredoxin-like"/>
    <property type="match status" value="1"/>
</dbReference>
<dbReference type="Pfam" id="PF00255">
    <property type="entry name" value="GSHPx"/>
    <property type="match status" value="1"/>
</dbReference>
<keyword evidence="3" id="KW-0560">Oxidoreductase</keyword>
<dbReference type="InterPro" id="IPR000889">
    <property type="entry name" value="Glutathione_peroxidase"/>
</dbReference>
<evidence type="ECO:0000313" key="4">
    <source>
        <dbReference type="EMBL" id="KKO09905.1"/>
    </source>
</evidence>
<keyword evidence="2" id="KW-0575">Peroxidase</keyword>
<dbReference type="AlphaFoldDB" id="A0A0F9W0Q2"/>
<accession>A0A0F9W0Q2</accession>
<evidence type="ECO:0008006" key="5">
    <source>
        <dbReference type="Google" id="ProtNLM"/>
    </source>
</evidence>
<dbReference type="PROSITE" id="PS51355">
    <property type="entry name" value="GLUTATHIONE_PEROXID_3"/>
    <property type="match status" value="1"/>
</dbReference>
<dbReference type="EMBL" id="LAZR01000006">
    <property type="protein sequence ID" value="KKO09905.1"/>
    <property type="molecule type" value="Genomic_DNA"/>
</dbReference>
<dbReference type="PANTHER" id="PTHR11592">
    <property type="entry name" value="GLUTATHIONE PEROXIDASE"/>
    <property type="match status" value="1"/>
</dbReference>
<name>A0A0F9W0Q2_9ZZZZ</name>
<reference evidence="4" key="1">
    <citation type="journal article" date="2015" name="Nature">
        <title>Complex archaea that bridge the gap between prokaryotes and eukaryotes.</title>
        <authorList>
            <person name="Spang A."/>
            <person name="Saw J.H."/>
            <person name="Jorgensen S.L."/>
            <person name="Zaremba-Niedzwiedzka K."/>
            <person name="Martijn J."/>
            <person name="Lind A.E."/>
            <person name="van Eijk R."/>
            <person name="Schleper C."/>
            <person name="Guy L."/>
            <person name="Ettema T.J."/>
        </authorList>
    </citation>
    <scope>NUCLEOTIDE SEQUENCE</scope>
</reference>
<dbReference type="GO" id="GO:0034599">
    <property type="term" value="P:cellular response to oxidative stress"/>
    <property type="evidence" value="ECO:0007669"/>
    <property type="project" value="TreeGrafter"/>
</dbReference>
<comment type="caution">
    <text evidence="4">The sequence shown here is derived from an EMBL/GenBank/DDBJ whole genome shotgun (WGS) entry which is preliminary data.</text>
</comment>
<gene>
    <name evidence="4" type="ORF">LCGC14_0034070</name>
</gene>
<dbReference type="InterPro" id="IPR036249">
    <property type="entry name" value="Thioredoxin-like_sf"/>
</dbReference>
<dbReference type="GO" id="GO:0004601">
    <property type="term" value="F:peroxidase activity"/>
    <property type="evidence" value="ECO:0007669"/>
    <property type="project" value="UniProtKB-KW"/>
</dbReference>
<comment type="similarity">
    <text evidence="1">Belongs to the glutathione peroxidase family.</text>
</comment>
<evidence type="ECO:0000256" key="3">
    <source>
        <dbReference type="ARBA" id="ARBA00023002"/>
    </source>
</evidence>
<protein>
    <recommendedName>
        <fullName evidence="5">Glutathione peroxidase</fullName>
    </recommendedName>
</protein>
<sequence>MVLGFPANDFKAQEPGTDEEIASFCSTEYDVTFPLLSKISVHGEQQHPLYKALTAAAPEAIGEGPMRSKLAGYGIEPNAAPAVLWNFEKFLLNRDGQVVARFAPDVDMSEPQGLAVIDEWLAR</sequence>
<dbReference type="PANTHER" id="PTHR11592:SF40">
    <property type="entry name" value="THIOREDOXIN_GLUTATHIONE PEROXIDASE BTUE"/>
    <property type="match status" value="1"/>
</dbReference>
<dbReference type="PIRSF" id="PIRSF000303">
    <property type="entry name" value="Glutathion_perox"/>
    <property type="match status" value="1"/>
</dbReference>
<evidence type="ECO:0000256" key="1">
    <source>
        <dbReference type="ARBA" id="ARBA00006926"/>
    </source>
</evidence>
<proteinExistence type="inferred from homology"/>
<evidence type="ECO:0000256" key="2">
    <source>
        <dbReference type="ARBA" id="ARBA00022559"/>
    </source>
</evidence>